<protein>
    <recommendedName>
        <fullName evidence="1">EF-hand domain-containing protein</fullName>
    </recommendedName>
</protein>
<dbReference type="PROSITE" id="PS00018">
    <property type="entry name" value="EF_HAND_1"/>
    <property type="match status" value="1"/>
</dbReference>
<evidence type="ECO:0000259" key="1">
    <source>
        <dbReference type="PROSITE" id="PS50222"/>
    </source>
</evidence>
<feature type="domain" description="EF-hand" evidence="1">
    <location>
        <begin position="54"/>
        <end position="89"/>
    </location>
</feature>
<organism evidence="2">
    <name type="scientific">marine sediment metagenome</name>
    <dbReference type="NCBI Taxonomy" id="412755"/>
    <lineage>
        <taxon>unclassified sequences</taxon>
        <taxon>metagenomes</taxon>
        <taxon>ecological metagenomes</taxon>
    </lineage>
</organism>
<dbReference type="AlphaFoldDB" id="A0A0F9P1J1"/>
<dbReference type="EMBL" id="LAZR01002780">
    <property type="protein sequence ID" value="KKN25710.1"/>
    <property type="molecule type" value="Genomic_DNA"/>
</dbReference>
<accession>A0A0F9P1J1</accession>
<dbReference type="SUPFAM" id="SSF47473">
    <property type="entry name" value="EF-hand"/>
    <property type="match status" value="1"/>
</dbReference>
<gene>
    <name evidence="2" type="ORF">LCGC14_0881890</name>
</gene>
<dbReference type="PROSITE" id="PS50222">
    <property type="entry name" value="EF_HAND_2"/>
    <property type="match status" value="1"/>
</dbReference>
<dbReference type="InterPro" id="IPR018247">
    <property type="entry name" value="EF_Hand_1_Ca_BS"/>
</dbReference>
<comment type="caution">
    <text evidence="2">The sequence shown here is derived from an EMBL/GenBank/DDBJ whole genome shotgun (WGS) entry which is preliminary data.</text>
</comment>
<dbReference type="Gene3D" id="1.10.238.10">
    <property type="entry name" value="EF-hand"/>
    <property type="match status" value="1"/>
</dbReference>
<dbReference type="InterPro" id="IPR011992">
    <property type="entry name" value="EF-hand-dom_pair"/>
</dbReference>
<reference evidence="2" key="1">
    <citation type="journal article" date="2015" name="Nature">
        <title>Complex archaea that bridge the gap between prokaryotes and eukaryotes.</title>
        <authorList>
            <person name="Spang A."/>
            <person name="Saw J.H."/>
            <person name="Jorgensen S.L."/>
            <person name="Zaremba-Niedzwiedzka K."/>
            <person name="Martijn J."/>
            <person name="Lind A.E."/>
            <person name="van Eijk R."/>
            <person name="Schleper C."/>
            <person name="Guy L."/>
            <person name="Ettema T.J."/>
        </authorList>
    </citation>
    <scope>NUCLEOTIDE SEQUENCE</scope>
</reference>
<dbReference type="InterPro" id="IPR002048">
    <property type="entry name" value="EF_hand_dom"/>
</dbReference>
<proteinExistence type="predicted"/>
<dbReference type="Pfam" id="PF13202">
    <property type="entry name" value="EF-hand_5"/>
    <property type="match status" value="1"/>
</dbReference>
<name>A0A0F9P1J1_9ZZZZ</name>
<evidence type="ECO:0000313" key="2">
    <source>
        <dbReference type="EMBL" id="KKN25710.1"/>
    </source>
</evidence>
<dbReference type="GO" id="GO:0005509">
    <property type="term" value="F:calcium ion binding"/>
    <property type="evidence" value="ECO:0007669"/>
    <property type="project" value="InterPro"/>
</dbReference>
<sequence>MKIVSTAFLSIVAALTIQSTASADPSIKIYVNATPVMGKHQYHSRHNNVYLSKKERRKLNKQFNYVDRNRDGYISKREWAIASNQWNSKKKHHSDRHHYSYRW</sequence>